<dbReference type="Proteomes" id="UP000662637">
    <property type="component" value="Unassembled WGS sequence"/>
</dbReference>
<reference evidence="3 4" key="1">
    <citation type="submission" date="2019-04" db="EMBL/GenBank/DDBJ databases">
        <authorList>
            <person name="Alioto T."/>
            <person name="Alioto T."/>
        </authorList>
    </citation>
    <scope>NUCLEOTIDE SEQUENCE [LARGE SCALE GENOMIC DNA]</scope>
</reference>
<evidence type="ECO:0000313" key="2">
    <source>
        <dbReference type="EMBL" id="KAF7482183.1"/>
    </source>
</evidence>
<dbReference type="EMBL" id="WJEC01000646">
    <property type="protein sequence ID" value="KAF7482183.1"/>
    <property type="molecule type" value="Genomic_DNA"/>
</dbReference>
<feature type="compositionally biased region" description="Low complexity" evidence="1">
    <location>
        <begin position="7"/>
        <end position="28"/>
    </location>
</feature>
<dbReference type="AlphaFoldDB" id="A0A5E4BAH3"/>
<name>A0A5E4BAH3_MARMO</name>
<proteinExistence type="predicted"/>
<feature type="region of interest" description="Disordered" evidence="1">
    <location>
        <begin position="1"/>
        <end position="28"/>
    </location>
</feature>
<organism evidence="3 4">
    <name type="scientific">Marmota monax</name>
    <name type="common">Woodchuck</name>
    <dbReference type="NCBI Taxonomy" id="9995"/>
    <lineage>
        <taxon>Eukaryota</taxon>
        <taxon>Metazoa</taxon>
        <taxon>Chordata</taxon>
        <taxon>Craniata</taxon>
        <taxon>Vertebrata</taxon>
        <taxon>Euteleostomi</taxon>
        <taxon>Mammalia</taxon>
        <taxon>Eutheria</taxon>
        <taxon>Euarchontoglires</taxon>
        <taxon>Glires</taxon>
        <taxon>Rodentia</taxon>
        <taxon>Sciuromorpha</taxon>
        <taxon>Sciuridae</taxon>
        <taxon>Xerinae</taxon>
        <taxon>Marmotini</taxon>
        <taxon>Marmota</taxon>
    </lineage>
</organism>
<sequence length="109" mass="11364">MLPIAPRLPSFPSSPHFHSSFLSSSAPHRPVPASFSFPFLLPPFGLDSAGPGPRAGGICAASLRCRAEAAQEMRPPLAPGRGSRRVSFFLTVVARYAAPGAGDAQACSF</sequence>
<evidence type="ECO:0000256" key="1">
    <source>
        <dbReference type="SAM" id="MobiDB-lite"/>
    </source>
</evidence>
<accession>A0A5E4BAH3</accession>
<evidence type="ECO:0000313" key="3">
    <source>
        <dbReference type="EMBL" id="VTJ65879.1"/>
    </source>
</evidence>
<evidence type="ECO:0000313" key="4">
    <source>
        <dbReference type="Proteomes" id="UP000335636"/>
    </source>
</evidence>
<reference evidence="2" key="2">
    <citation type="submission" date="2020-08" db="EMBL/GenBank/DDBJ databases">
        <authorList>
            <person name="Shumante A."/>
            <person name="Zimin A.V."/>
            <person name="Puiu D."/>
            <person name="Salzberg S.L."/>
        </authorList>
    </citation>
    <scope>NUCLEOTIDE SEQUENCE</scope>
    <source>
        <strain evidence="2">WC2-LM</strain>
        <tissue evidence="2">Liver</tissue>
    </source>
</reference>
<protein>
    <submittedName>
        <fullName evidence="3">Uncharacterized protein</fullName>
    </submittedName>
</protein>
<gene>
    <name evidence="2" type="ORF">GHT09_006609</name>
    <name evidence="3" type="ORF">MONAX_5E031055</name>
</gene>
<dbReference type="EMBL" id="CABDUW010000328">
    <property type="protein sequence ID" value="VTJ65879.1"/>
    <property type="molecule type" value="Genomic_DNA"/>
</dbReference>
<dbReference type="Proteomes" id="UP000335636">
    <property type="component" value="Unassembled WGS sequence"/>
</dbReference>
<keyword evidence="4" id="KW-1185">Reference proteome</keyword>